<dbReference type="SUPFAM" id="SSF50475">
    <property type="entry name" value="FMN-binding split barrel"/>
    <property type="match status" value="1"/>
</dbReference>
<dbReference type="PANTHER" id="PTHR33798:SF5">
    <property type="entry name" value="FLAVIN REDUCTASE LIKE DOMAIN-CONTAINING PROTEIN"/>
    <property type="match status" value="1"/>
</dbReference>
<dbReference type="Proteomes" id="UP000009328">
    <property type="component" value="Unassembled WGS sequence"/>
</dbReference>
<keyword evidence="7" id="KW-1185">Reference proteome</keyword>
<dbReference type="AlphaFoldDB" id="K0KGH5"/>
<evidence type="ECO:0000256" key="1">
    <source>
        <dbReference type="ARBA" id="ARBA00001917"/>
    </source>
</evidence>
<reference evidence="6 7" key="1">
    <citation type="journal article" date="2012" name="Eukaryot. Cell">
        <title>Draft genome sequence of Wickerhamomyces ciferrii NRRL Y-1031 F-60-10.</title>
        <authorList>
            <person name="Schneider J."/>
            <person name="Andrea H."/>
            <person name="Blom J."/>
            <person name="Jaenicke S."/>
            <person name="Ruckert C."/>
            <person name="Schorsch C."/>
            <person name="Szczepanowski R."/>
            <person name="Farwick M."/>
            <person name="Goesmann A."/>
            <person name="Puhler A."/>
            <person name="Schaffer S."/>
            <person name="Tauch A."/>
            <person name="Kohler T."/>
            <person name="Brinkrolf K."/>
        </authorList>
    </citation>
    <scope>NUCLEOTIDE SEQUENCE [LARGE SCALE GENOMIC DNA]</scope>
    <source>
        <strain evidence="7">ATCC 14091 / BCRC 22168 / CBS 111 / JCM 3599 / NBRC 0793 / NRRL Y-1031 F-60-10</strain>
    </source>
</reference>
<evidence type="ECO:0000256" key="2">
    <source>
        <dbReference type="ARBA" id="ARBA00022630"/>
    </source>
</evidence>
<organism evidence="6 7">
    <name type="scientific">Wickerhamomyces ciferrii (strain ATCC 14091 / BCRC 22168 / CBS 111 / JCM 3599 / NBRC 0793 / NRRL Y-1031 F-60-10)</name>
    <name type="common">Yeast</name>
    <name type="synonym">Pichia ciferrii</name>
    <dbReference type="NCBI Taxonomy" id="1206466"/>
    <lineage>
        <taxon>Eukaryota</taxon>
        <taxon>Fungi</taxon>
        <taxon>Dikarya</taxon>
        <taxon>Ascomycota</taxon>
        <taxon>Saccharomycotina</taxon>
        <taxon>Saccharomycetes</taxon>
        <taxon>Phaffomycetales</taxon>
        <taxon>Wickerhamomycetaceae</taxon>
        <taxon>Wickerhamomyces</taxon>
    </lineage>
</organism>
<dbReference type="PANTHER" id="PTHR33798">
    <property type="entry name" value="FLAVOPROTEIN OXYGENASE"/>
    <property type="match status" value="1"/>
</dbReference>
<name>K0KGH5_WICCF</name>
<dbReference type="HOGENOM" id="CLU_059021_3_0_1"/>
<accession>K0KGH5</accession>
<dbReference type="GO" id="GO:0010181">
    <property type="term" value="F:FMN binding"/>
    <property type="evidence" value="ECO:0007669"/>
    <property type="project" value="InterPro"/>
</dbReference>
<comment type="caution">
    <text evidence="6">The sequence shown here is derived from an EMBL/GenBank/DDBJ whole genome shotgun (WGS) entry which is preliminary data.</text>
</comment>
<evidence type="ECO:0000259" key="5">
    <source>
        <dbReference type="SMART" id="SM00903"/>
    </source>
</evidence>
<comment type="cofactor">
    <cofactor evidence="1">
        <name>FMN</name>
        <dbReference type="ChEBI" id="CHEBI:58210"/>
    </cofactor>
</comment>
<dbReference type="eggNOG" id="ENOG502QT1K">
    <property type="taxonomic scope" value="Eukaryota"/>
</dbReference>
<dbReference type="Gene3D" id="2.30.110.10">
    <property type="entry name" value="Electron Transport, Fmn-binding Protein, Chain A"/>
    <property type="match status" value="1"/>
</dbReference>
<dbReference type="InterPro" id="IPR002563">
    <property type="entry name" value="Flavin_Rdtase-like_dom"/>
</dbReference>
<dbReference type="Pfam" id="PF01613">
    <property type="entry name" value="Flavin_Reduct"/>
    <property type="match status" value="1"/>
</dbReference>
<evidence type="ECO:0000256" key="4">
    <source>
        <dbReference type="ARBA" id="ARBA00038054"/>
    </source>
</evidence>
<evidence type="ECO:0000256" key="3">
    <source>
        <dbReference type="ARBA" id="ARBA00022643"/>
    </source>
</evidence>
<gene>
    <name evidence="6" type="ORF">BN7_77</name>
</gene>
<dbReference type="InterPro" id="IPR012349">
    <property type="entry name" value="Split_barrel_FMN-bd"/>
</dbReference>
<feature type="domain" description="Flavin reductase like" evidence="5">
    <location>
        <begin position="50"/>
        <end position="210"/>
    </location>
</feature>
<dbReference type="SMART" id="SM00903">
    <property type="entry name" value="Flavin_Reduct"/>
    <property type="match status" value="1"/>
</dbReference>
<dbReference type="InParanoid" id="K0KGH5"/>
<protein>
    <recommendedName>
        <fullName evidence="5">Flavin reductase like domain-containing protein</fullName>
    </recommendedName>
</protein>
<sequence>MSSEKLEHQFDPNWVIGQGATNDDWKNHKKIDIDIENAEDYRENYRLFISGIVPRPVAFISTIDDQGNQNLAPAFSFFNIVSSNPPVFTIGISKNASRDDGTKDTLENILQTKELTINIISEWFIDAANYTSIPSKAGVDEFKLSNLTPSPSKKVKAPHVAESAFSIEAKLLSTNEWKSKHNPEQTSGTLVIVEGVHSWVREDILNKDRKTIDISKLKPVGRLGAINYTTIQDNGYPITRPDPGYAFTTEK</sequence>
<keyword evidence="2" id="KW-0285">Flavoprotein</keyword>
<evidence type="ECO:0000313" key="6">
    <source>
        <dbReference type="EMBL" id="CCH40544.1"/>
    </source>
</evidence>
<proteinExistence type="inferred from homology"/>
<comment type="similarity">
    <text evidence="4">Belongs to the flavoredoxin family.</text>
</comment>
<evidence type="ECO:0000313" key="7">
    <source>
        <dbReference type="Proteomes" id="UP000009328"/>
    </source>
</evidence>
<dbReference type="EMBL" id="CAIF01000001">
    <property type="protein sequence ID" value="CCH40544.1"/>
    <property type="molecule type" value="Genomic_DNA"/>
</dbReference>
<keyword evidence="3" id="KW-0288">FMN</keyword>